<name>A0A917BIJ4_9ACTN</name>
<dbReference type="EMBL" id="BMKQ01000001">
    <property type="protein sequence ID" value="GGF46994.1"/>
    <property type="molecule type" value="Genomic_DNA"/>
</dbReference>
<dbReference type="SUPFAM" id="SSF55729">
    <property type="entry name" value="Acyl-CoA N-acyltransferases (Nat)"/>
    <property type="match status" value="1"/>
</dbReference>
<accession>A0A917BIJ4</accession>
<dbReference type="AlphaFoldDB" id="A0A917BIJ4"/>
<gene>
    <name evidence="2" type="ORF">GCM10011519_21260</name>
</gene>
<reference evidence="2" key="2">
    <citation type="submission" date="2020-09" db="EMBL/GenBank/DDBJ databases">
        <authorList>
            <person name="Sun Q."/>
            <person name="Zhou Y."/>
        </authorList>
    </citation>
    <scope>NUCLEOTIDE SEQUENCE</scope>
    <source>
        <strain evidence="2">CGMCC 1.16067</strain>
    </source>
</reference>
<comment type="caution">
    <text evidence="2">The sequence shown here is derived from an EMBL/GenBank/DDBJ whole genome shotgun (WGS) entry which is preliminary data.</text>
</comment>
<sequence>MADLIDAESAFAYGETILTGDRVRLRGLREADVPVLAQWEMDPGRMVTSANQVRPPSEGAARQQVAGWCANDRDDSIGFAVETAGEPSVLIGCLGLSGIRPKDRVATLAISLGREHLGQGYGTDAIRVLVGYAFREMALHRIQLDVWPFNQQAIRAYESIGFVEEGRRRSAVWHDGQWYDQVLMGILESEWAGGRGTTEAAGD</sequence>
<protein>
    <submittedName>
        <fullName evidence="2">N-acetyltransferase</fullName>
    </submittedName>
</protein>
<dbReference type="Pfam" id="PF13302">
    <property type="entry name" value="Acetyltransf_3"/>
    <property type="match status" value="1"/>
</dbReference>
<evidence type="ECO:0000313" key="2">
    <source>
        <dbReference type="EMBL" id="GGF46994.1"/>
    </source>
</evidence>
<evidence type="ECO:0000313" key="3">
    <source>
        <dbReference type="Proteomes" id="UP000649179"/>
    </source>
</evidence>
<dbReference type="RefSeq" id="WP_188779743.1">
    <property type="nucleotide sequence ID" value="NZ_BMKQ01000001.1"/>
</dbReference>
<dbReference type="PANTHER" id="PTHR43415">
    <property type="entry name" value="SPERMIDINE N(1)-ACETYLTRANSFERASE"/>
    <property type="match status" value="1"/>
</dbReference>
<feature type="domain" description="N-acetyltransferase" evidence="1">
    <location>
        <begin position="23"/>
        <end position="185"/>
    </location>
</feature>
<dbReference type="InterPro" id="IPR000182">
    <property type="entry name" value="GNAT_dom"/>
</dbReference>
<organism evidence="2 3">
    <name type="scientific">Marmoricola endophyticus</name>
    <dbReference type="NCBI Taxonomy" id="2040280"/>
    <lineage>
        <taxon>Bacteria</taxon>
        <taxon>Bacillati</taxon>
        <taxon>Actinomycetota</taxon>
        <taxon>Actinomycetes</taxon>
        <taxon>Propionibacteriales</taxon>
        <taxon>Nocardioidaceae</taxon>
        <taxon>Marmoricola</taxon>
    </lineage>
</organism>
<dbReference type="GO" id="GO:0016747">
    <property type="term" value="F:acyltransferase activity, transferring groups other than amino-acyl groups"/>
    <property type="evidence" value="ECO:0007669"/>
    <property type="project" value="InterPro"/>
</dbReference>
<dbReference type="Proteomes" id="UP000649179">
    <property type="component" value="Unassembled WGS sequence"/>
</dbReference>
<dbReference type="InterPro" id="IPR016181">
    <property type="entry name" value="Acyl_CoA_acyltransferase"/>
</dbReference>
<keyword evidence="3" id="KW-1185">Reference proteome</keyword>
<dbReference type="PANTHER" id="PTHR43415:SF3">
    <property type="entry name" value="GNAT-FAMILY ACETYLTRANSFERASE"/>
    <property type="match status" value="1"/>
</dbReference>
<dbReference type="PROSITE" id="PS51186">
    <property type="entry name" value="GNAT"/>
    <property type="match status" value="1"/>
</dbReference>
<proteinExistence type="predicted"/>
<dbReference type="Gene3D" id="3.40.630.30">
    <property type="match status" value="1"/>
</dbReference>
<reference evidence="2" key="1">
    <citation type="journal article" date="2014" name="Int. J. Syst. Evol. Microbiol.">
        <title>Complete genome sequence of Corynebacterium casei LMG S-19264T (=DSM 44701T), isolated from a smear-ripened cheese.</title>
        <authorList>
            <consortium name="US DOE Joint Genome Institute (JGI-PGF)"/>
            <person name="Walter F."/>
            <person name="Albersmeier A."/>
            <person name="Kalinowski J."/>
            <person name="Ruckert C."/>
        </authorList>
    </citation>
    <scope>NUCLEOTIDE SEQUENCE</scope>
    <source>
        <strain evidence="2">CGMCC 1.16067</strain>
    </source>
</reference>
<evidence type="ECO:0000259" key="1">
    <source>
        <dbReference type="PROSITE" id="PS51186"/>
    </source>
</evidence>